<dbReference type="InterPro" id="IPR023093">
    <property type="entry name" value="ScpA-like_C"/>
</dbReference>
<reference evidence="2" key="1">
    <citation type="journal article" date="2020" name="bioRxiv">
        <title>A rank-normalized archaeal taxonomy based on genome phylogeny resolves widespread incomplete and uneven classifications.</title>
        <authorList>
            <person name="Rinke C."/>
            <person name="Chuvochina M."/>
            <person name="Mussig A.J."/>
            <person name="Chaumeil P.-A."/>
            <person name="Waite D.W."/>
            <person name="Whitman W.B."/>
            <person name="Parks D.H."/>
            <person name="Hugenholtz P."/>
        </authorList>
    </citation>
    <scope>NUCLEOTIDE SEQUENCE [LARGE SCALE GENOMIC DNA]</scope>
</reference>
<dbReference type="EMBL" id="DUFG01000027">
    <property type="protein sequence ID" value="HIH08768.1"/>
    <property type="molecule type" value="Genomic_DNA"/>
</dbReference>
<evidence type="ECO:0000313" key="2">
    <source>
        <dbReference type="Proteomes" id="UP000577419"/>
    </source>
</evidence>
<dbReference type="Gene3D" id="1.10.10.580">
    <property type="entry name" value="Structural maintenance of chromosome 1. Chain E"/>
    <property type="match status" value="1"/>
</dbReference>
<name>A0A7J4ITB2_9ARCH</name>
<comment type="caution">
    <text evidence="1">The sequence shown here is derived from an EMBL/GenBank/DDBJ whole genome shotgun (WGS) entry which is preliminary data.</text>
</comment>
<dbReference type="Pfam" id="PF02616">
    <property type="entry name" value="SMC_ScpA"/>
    <property type="match status" value="2"/>
</dbReference>
<dbReference type="Proteomes" id="UP000577419">
    <property type="component" value="Unassembled WGS sequence"/>
</dbReference>
<dbReference type="PANTHER" id="PTHR33969">
    <property type="entry name" value="SEGREGATION AND CONDENSATION PROTEIN A"/>
    <property type="match status" value="1"/>
</dbReference>
<sequence length="250" mass="28883">MPSVKDEEIIGLDVSEIDASKIDLVDLIEQPAWKTILLELVRTERMDPWNIDLIQLSDKYLQKINYLGGTDLRLPANAILACAILLKFKSRVLKFSSLDEDEFERLNRDMTPDEKHDLDGLLPDLSNIRKIREGKISLDQLVESIEAMLDKSKSRQDKRFIKMDRPDFLVPSSDFNIDEKMEEVYALIREKADSQGLTTFSVLVNGGNVNEIVETFIPCLFLYTNHRINLWQEEFFGEIFISLIKSNEKI</sequence>
<dbReference type="AlphaFoldDB" id="A0A7J4ITB2"/>
<evidence type="ECO:0000313" key="1">
    <source>
        <dbReference type="EMBL" id="HIH08768.1"/>
    </source>
</evidence>
<organism evidence="1 2">
    <name type="scientific">Candidatus Iainarchaeum sp</name>
    <dbReference type="NCBI Taxonomy" id="3101447"/>
    <lineage>
        <taxon>Archaea</taxon>
        <taxon>Candidatus Iainarchaeota</taxon>
        <taxon>Candidatus Iainarchaeia</taxon>
        <taxon>Candidatus Iainarchaeales</taxon>
        <taxon>Candidatus Iainarchaeaceae</taxon>
        <taxon>Candidatus Iainarchaeum</taxon>
    </lineage>
</organism>
<accession>A0A7J4ITB2</accession>
<dbReference type="PANTHER" id="PTHR33969:SF2">
    <property type="entry name" value="SEGREGATION AND CONDENSATION PROTEIN A"/>
    <property type="match status" value="1"/>
</dbReference>
<dbReference type="Gene3D" id="6.10.250.2410">
    <property type="match status" value="1"/>
</dbReference>
<protein>
    <submittedName>
        <fullName evidence="1">Segregation/condensation protein A</fullName>
    </submittedName>
</protein>
<proteinExistence type="predicted"/>
<dbReference type="InterPro" id="IPR003768">
    <property type="entry name" value="ScpA"/>
</dbReference>
<gene>
    <name evidence="1" type="ORF">HA237_05375</name>
</gene>